<evidence type="ECO:0000313" key="2">
    <source>
        <dbReference type="WBParaSite" id="maker-unitig_9754-snap-gene-0.3-mRNA-1"/>
    </source>
</evidence>
<evidence type="ECO:0000313" key="1">
    <source>
        <dbReference type="Proteomes" id="UP000095280"/>
    </source>
</evidence>
<dbReference type="AlphaFoldDB" id="A0A1I8FTI3"/>
<sequence length="193" mass="22243">LFQSAISWRDKALTASPGQHLSCECATTKSEPVLKAPDQACNQSKNDVTYRLPSWQSSWRYTPQALRDCVNTYAVHKIHPALRCACPPSCPYQWNSFQLINYCFDDKTDLLSIESTEACYMRLMASISRYEMEARQLCLDIVRAEVVRHQTRLTIDSATDFLHNSLGDWSYPYNFLFSKGVANLFYMDIRTKE</sequence>
<proteinExistence type="predicted"/>
<keyword evidence="1" id="KW-1185">Reference proteome</keyword>
<dbReference type="WBParaSite" id="maker-unitig_9754-snap-gene-0.3-mRNA-1">
    <property type="protein sequence ID" value="maker-unitig_9754-snap-gene-0.3-mRNA-1"/>
    <property type="gene ID" value="maker-unitig_9754-snap-gene-0.3"/>
</dbReference>
<reference evidence="2" key="1">
    <citation type="submission" date="2016-11" db="UniProtKB">
        <authorList>
            <consortium name="WormBaseParasite"/>
        </authorList>
    </citation>
    <scope>IDENTIFICATION</scope>
</reference>
<name>A0A1I8FTI3_9PLAT</name>
<protein>
    <submittedName>
        <fullName evidence="2">Cullin domain-containing protein</fullName>
    </submittedName>
</protein>
<accession>A0A1I8FTI3</accession>
<dbReference type="Proteomes" id="UP000095280">
    <property type="component" value="Unplaced"/>
</dbReference>
<organism evidence="1 2">
    <name type="scientific">Macrostomum lignano</name>
    <dbReference type="NCBI Taxonomy" id="282301"/>
    <lineage>
        <taxon>Eukaryota</taxon>
        <taxon>Metazoa</taxon>
        <taxon>Spiralia</taxon>
        <taxon>Lophotrochozoa</taxon>
        <taxon>Platyhelminthes</taxon>
        <taxon>Rhabditophora</taxon>
        <taxon>Macrostomorpha</taxon>
        <taxon>Macrostomida</taxon>
        <taxon>Macrostomidae</taxon>
        <taxon>Macrostomum</taxon>
    </lineage>
</organism>